<dbReference type="PROSITE" id="PS50966">
    <property type="entry name" value="ZF_SWIM"/>
    <property type="match status" value="1"/>
</dbReference>
<keyword evidence="1" id="KW-0479">Metal-binding</keyword>
<dbReference type="Pfam" id="PF04434">
    <property type="entry name" value="SWIM"/>
    <property type="match status" value="1"/>
</dbReference>
<dbReference type="GO" id="GO:0008270">
    <property type="term" value="F:zinc ion binding"/>
    <property type="evidence" value="ECO:0007669"/>
    <property type="project" value="UniProtKB-KW"/>
</dbReference>
<keyword evidence="3" id="KW-0862">Zinc</keyword>
<name>A0A3P6EYJ9_BRAOL</name>
<proteinExistence type="predicted"/>
<dbReference type="AlphaFoldDB" id="A0A3P6EYJ9"/>
<keyword evidence="2 4" id="KW-0863">Zinc-finger</keyword>
<evidence type="ECO:0000256" key="4">
    <source>
        <dbReference type="PROSITE-ProRule" id="PRU00325"/>
    </source>
</evidence>
<dbReference type="EMBL" id="LR031876">
    <property type="protein sequence ID" value="VDD36189.1"/>
    <property type="molecule type" value="Genomic_DNA"/>
</dbReference>
<sequence length="183" mass="20588">MAEIQSANPDLATYLENADVSLWSRVYCQGDMYNIKTSNIVESINSTLKRARGFLVQFLLEFIREKLGKWFWKRREDALSLPTQHSRGVEYLLAVRSEIADTMTVQPIDGWLFFVKGGKMDCVVDLEHGKCDCGVYAVEKIPCSHAIAAGTSISLHISTLVCPVYSKDYLFVGYSENIYPCVG</sequence>
<evidence type="ECO:0000256" key="1">
    <source>
        <dbReference type="ARBA" id="ARBA00022723"/>
    </source>
</evidence>
<evidence type="ECO:0000313" key="6">
    <source>
        <dbReference type="EMBL" id="VDD36189.1"/>
    </source>
</evidence>
<evidence type="ECO:0000256" key="3">
    <source>
        <dbReference type="ARBA" id="ARBA00022833"/>
    </source>
</evidence>
<dbReference type="PANTHER" id="PTHR31973:SF187">
    <property type="entry name" value="MUTATOR TRANSPOSASE MUDRA PROTEIN"/>
    <property type="match status" value="1"/>
</dbReference>
<evidence type="ECO:0000259" key="5">
    <source>
        <dbReference type="PROSITE" id="PS50966"/>
    </source>
</evidence>
<reference evidence="6" key="1">
    <citation type="submission" date="2018-11" db="EMBL/GenBank/DDBJ databases">
        <authorList>
            <consortium name="Genoscope - CEA"/>
            <person name="William W."/>
        </authorList>
    </citation>
    <scope>NUCLEOTIDE SEQUENCE</scope>
</reference>
<organism evidence="6">
    <name type="scientific">Brassica oleracea</name>
    <name type="common">Wild cabbage</name>
    <dbReference type="NCBI Taxonomy" id="3712"/>
    <lineage>
        <taxon>Eukaryota</taxon>
        <taxon>Viridiplantae</taxon>
        <taxon>Streptophyta</taxon>
        <taxon>Embryophyta</taxon>
        <taxon>Tracheophyta</taxon>
        <taxon>Spermatophyta</taxon>
        <taxon>Magnoliopsida</taxon>
        <taxon>eudicotyledons</taxon>
        <taxon>Gunneridae</taxon>
        <taxon>Pentapetalae</taxon>
        <taxon>rosids</taxon>
        <taxon>malvids</taxon>
        <taxon>Brassicales</taxon>
        <taxon>Brassicaceae</taxon>
        <taxon>Brassiceae</taxon>
        <taxon>Brassica</taxon>
    </lineage>
</organism>
<accession>A0A3P6EYJ9</accession>
<feature type="domain" description="SWIM-type" evidence="5">
    <location>
        <begin position="120"/>
        <end position="154"/>
    </location>
</feature>
<dbReference type="SMART" id="SM00575">
    <property type="entry name" value="ZnF_PMZ"/>
    <property type="match status" value="1"/>
</dbReference>
<dbReference type="InterPro" id="IPR007527">
    <property type="entry name" value="Znf_SWIM"/>
</dbReference>
<gene>
    <name evidence="6" type="ORF">BOLC7T41749H</name>
</gene>
<dbReference type="PANTHER" id="PTHR31973">
    <property type="entry name" value="POLYPROTEIN, PUTATIVE-RELATED"/>
    <property type="match status" value="1"/>
</dbReference>
<dbReference type="InterPro" id="IPR006564">
    <property type="entry name" value="Znf_PMZ"/>
</dbReference>
<evidence type="ECO:0000256" key="2">
    <source>
        <dbReference type="ARBA" id="ARBA00022771"/>
    </source>
</evidence>
<protein>
    <recommendedName>
        <fullName evidence="5">SWIM-type domain-containing protein</fullName>
    </recommendedName>
</protein>